<dbReference type="RefSeq" id="WP_379906005.1">
    <property type="nucleotide sequence ID" value="NZ_JBHULM010000042.1"/>
</dbReference>
<comment type="caution">
    <text evidence="1">The sequence shown here is derived from an EMBL/GenBank/DDBJ whole genome shotgun (WGS) entry which is preliminary data.</text>
</comment>
<gene>
    <name evidence="1" type="ORF">ACFSSB_15685</name>
</gene>
<keyword evidence="2" id="KW-1185">Reference proteome</keyword>
<sequence>MKTKLTILFLLIMSFTFAQKVSIIGFAKNSKKLGPEIEIIVNDTLNKIISSEKLKYPEYEKVFYDENYRVIADKNGKFEINVKLTDSLYFSSWEHITESYLVSDLLKKEYIEIKLKPEPCEEYIPCKEKPSKLYVFIGKKIKVDYSDHIKYCDMISMDTKYDAEYAILENLYGNFPKDTIKFVSYDHASRKRYDEYDTVLLYVTEYCGNLIHVKYQYHDLYKTTEGKWASPYNSRNYHNVDSTFHIKPRKIEFEKPIEFQFNEENIDFIKEKYPEPYFEISNGKVKTLYGNYPNELFELKKMNSLKIKGFVE</sequence>
<dbReference type="Proteomes" id="UP001597467">
    <property type="component" value="Unassembled WGS sequence"/>
</dbReference>
<dbReference type="EMBL" id="JBHULM010000042">
    <property type="protein sequence ID" value="MFD2543768.1"/>
    <property type="molecule type" value="Genomic_DNA"/>
</dbReference>
<evidence type="ECO:0000313" key="2">
    <source>
        <dbReference type="Proteomes" id="UP001597467"/>
    </source>
</evidence>
<proteinExistence type="predicted"/>
<protein>
    <submittedName>
        <fullName evidence="1">Uncharacterized protein</fullName>
    </submittedName>
</protein>
<organism evidence="1 2">
    <name type="scientific">Lacinutrix gracilariae</name>
    <dbReference type="NCBI Taxonomy" id="1747198"/>
    <lineage>
        <taxon>Bacteria</taxon>
        <taxon>Pseudomonadati</taxon>
        <taxon>Bacteroidota</taxon>
        <taxon>Flavobacteriia</taxon>
        <taxon>Flavobacteriales</taxon>
        <taxon>Flavobacteriaceae</taxon>
        <taxon>Lacinutrix</taxon>
    </lineage>
</organism>
<evidence type="ECO:0000313" key="1">
    <source>
        <dbReference type="EMBL" id="MFD2543768.1"/>
    </source>
</evidence>
<reference evidence="2" key="1">
    <citation type="journal article" date="2019" name="Int. J. Syst. Evol. Microbiol.">
        <title>The Global Catalogue of Microorganisms (GCM) 10K type strain sequencing project: providing services to taxonomists for standard genome sequencing and annotation.</title>
        <authorList>
            <consortium name="The Broad Institute Genomics Platform"/>
            <consortium name="The Broad Institute Genome Sequencing Center for Infectious Disease"/>
            <person name="Wu L."/>
            <person name="Ma J."/>
        </authorList>
    </citation>
    <scope>NUCLEOTIDE SEQUENCE [LARGE SCALE GENOMIC DNA]</scope>
    <source>
        <strain evidence="2">KCTC 42808</strain>
    </source>
</reference>
<name>A0ABW5K6U4_9FLAO</name>
<accession>A0ABW5K6U4</accession>